<protein>
    <submittedName>
        <fullName evidence="1">Uncharacterized protein</fullName>
    </submittedName>
</protein>
<dbReference type="GeneID" id="55006941"/>
<dbReference type="RefSeq" id="YP_009815712.1">
    <property type="nucleotide sequence ID" value="NC_048098.1"/>
</dbReference>
<dbReference type="Proteomes" id="UP000274668">
    <property type="component" value="Segment"/>
</dbReference>
<sequence>MTAELPTREALQELRRDGWTLEQLAERYAATEKEVWSALHPVE</sequence>
<gene>
    <name evidence="1" type="primary">26</name>
    <name evidence="1" type="ORF">PBI_ANDREW_26</name>
</gene>
<organism evidence="1 2">
    <name type="scientific">Arthrobacter phage Andrew</name>
    <dbReference type="NCBI Taxonomy" id="2419946"/>
    <lineage>
        <taxon>Viruses</taxon>
        <taxon>Duplodnaviria</taxon>
        <taxon>Heunggongvirae</taxon>
        <taxon>Uroviricota</taxon>
        <taxon>Caudoviricetes</taxon>
        <taxon>Andrewvirus</taxon>
        <taxon>Andrewvirus andrew</taxon>
    </lineage>
</organism>
<dbReference type="KEGG" id="vg:55006941"/>
<accession>A0A3G2KCV3</accession>
<evidence type="ECO:0000313" key="1">
    <source>
        <dbReference type="EMBL" id="AYN56842.1"/>
    </source>
</evidence>
<reference evidence="1 2" key="1">
    <citation type="submission" date="2018-09" db="EMBL/GenBank/DDBJ databases">
        <authorList>
            <person name="Rimple P.A."/>
            <person name="Stoner T.H."/>
            <person name="Garlena R.A."/>
            <person name="Russell D.A."/>
            <person name="Pope W.H."/>
            <person name="Jacobs-Sera D."/>
            <person name="Hatfull G.F."/>
        </authorList>
    </citation>
    <scope>NUCLEOTIDE SEQUENCE [LARGE SCALE GENOMIC DNA]</scope>
</reference>
<proteinExistence type="predicted"/>
<name>A0A3G2KCV3_9CAUD</name>
<keyword evidence="2" id="KW-1185">Reference proteome</keyword>
<evidence type="ECO:0000313" key="2">
    <source>
        <dbReference type="Proteomes" id="UP000274668"/>
    </source>
</evidence>
<dbReference type="EMBL" id="MH834595">
    <property type="protein sequence ID" value="AYN56842.1"/>
    <property type="molecule type" value="Genomic_DNA"/>
</dbReference>